<dbReference type="PROSITE" id="PS50111">
    <property type="entry name" value="CHEMOTAXIS_TRANSDUC_2"/>
    <property type="match status" value="1"/>
</dbReference>
<evidence type="ECO:0000259" key="12">
    <source>
        <dbReference type="PROSITE" id="PS50111"/>
    </source>
</evidence>
<dbReference type="SMART" id="SM00304">
    <property type="entry name" value="HAMP"/>
    <property type="match status" value="1"/>
</dbReference>
<evidence type="ECO:0000256" key="1">
    <source>
        <dbReference type="ARBA" id="ARBA00004651"/>
    </source>
</evidence>
<evidence type="ECO:0000313" key="14">
    <source>
        <dbReference type="EMBL" id="MCW8107653.1"/>
    </source>
</evidence>
<feature type="transmembrane region" description="Helical" evidence="11">
    <location>
        <begin position="12"/>
        <end position="33"/>
    </location>
</feature>
<keyword evidence="3" id="KW-0145">Chemotaxis</keyword>
<comment type="caution">
    <text evidence="14">The sequence shown here is derived from an EMBL/GenBank/DDBJ whole genome shotgun (WGS) entry which is preliminary data.</text>
</comment>
<evidence type="ECO:0000256" key="11">
    <source>
        <dbReference type="SAM" id="Phobius"/>
    </source>
</evidence>
<dbReference type="Pfam" id="PF00672">
    <property type="entry name" value="HAMP"/>
    <property type="match status" value="1"/>
</dbReference>
<dbReference type="SMART" id="SM00283">
    <property type="entry name" value="MA"/>
    <property type="match status" value="1"/>
</dbReference>
<evidence type="ECO:0000256" key="10">
    <source>
        <dbReference type="SAM" id="MobiDB-lite"/>
    </source>
</evidence>
<dbReference type="EMBL" id="JAPFRD010000005">
    <property type="protein sequence ID" value="MCW8107653.1"/>
    <property type="molecule type" value="Genomic_DNA"/>
</dbReference>
<dbReference type="RefSeq" id="WP_265616355.1">
    <property type="nucleotide sequence ID" value="NZ_JAPFRD010000005.1"/>
</dbReference>
<dbReference type="SUPFAM" id="SSF58104">
    <property type="entry name" value="Methyl-accepting chemotaxis protein (MCP) signaling domain"/>
    <property type="match status" value="1"/>
</dbReference>
<dbReference type="InterPro" id="IPR003660">
    <property type="entry name" value="HAMP_dom"/>
</dbReference>
<feature type="domain" description="Methyl-accepting transducer" evidence="12">
    <location>
        <begin position="401"/>
        <end position="637"/>
    </location>
</feature>
<accession>A0ABT3P4G9</accession>
<dbReference type="InterPro" id="IPR004089">
    <property type="entry name" value="MCPsignal_dom"/>
</dbReference>
<keyword evidence="5 11" id="KW-1133">Transmembrane helix</keyword>
<sequence>MKSLSLQNKFMLIVGGSIAIMLFITSVVAVSYIGDKTKDAIEMEVMDLVKLEARGVEKFFATYGGVAKTFLANPFLQNFFADHTRRGAPESSIPRSEDIYQLFSNISKNDANIKSAFFGSANTGEYFYEAGRVGVDQEGPTAGDPAKGYFATQRPWFNTAVEKGELYVTPPAIDSQDGTISAVVQAPVTVGGKLVGVGGVDILISTIGQVIDDIRFKDQGTAFLVDQDNNIVYFPEQPANLPLSSPIADFDKLYDESKGFAQLAAAMASAENGMVELQWQGKPYMAVFKHASLDVPKMDWTLGVLVPASIISDPISDAITSAVVTAVIIIALIALITYWASSKVTRPILKMRDAMAEIANGDGDLTKRLDIHRDDEIGALAHEFNRFTDKLRGLLKDTATHTRAVAEAAAHLSSVSQNTNTEIQQERHQVDNVSSAVSQMAATVDEISKNAAESSRAATEADSQVRDGSQQARDAMNEIHALADSINNGVDVVTTLSKESENIGAVIDVINSIAEQTNLLALNAAIEAARAGEQGRGFAVVADEVRSLASRTQDSTDDIRRMVEKLQTMAEQTATVMQQGKEKSHSGVEKTESVVTALTNISQAISTVQSQSAQIANSTEQQTGVAENINNSLLAITRLSDKTSQHAEELAVEATQLSGVAEELKDLVNQFKI</sequence>
<dbReference type="PROSITE" id="PS50885">
    <property type="entry name" value="HAMP"/>
    <property type="match status" value="1"/>
</dbReference>
<dbReference type="Gene3D" id="3.30.450.20">
    <property type="entry name" value="PAS domain"/>
    <property type="match status" value="2"/>
</dbReference>
<dbReference type="CDD" id="cd12912">
    <property type="entry name" value="PDC2_MCP_like"/>
    <property type="match status" value="1"/>
</dbReference>
<dbReference type="PRINTS" id="PR00260">
    <property type="entry name" value="CHEMTRNSDUCR"/>
</dbReference>
<name>A0ABT3P4G9_9ALTE</name>
<keyword evidence="2" id="KW-1003">Cell membrane</keyword>
<reference evidence="14" key="1">
    <citation type="submission" date="2022-11" db="EMBL/GenBank/DDBJ databases">
        <title>Alteromonas sp. nov., isolated from sea water of the Qingdao.</title>
        <authorList>
            <person name="Wang Q."/>
        </authorList>
    </citation>
    <scope>NUCLEOTIDE SEQUENCE</scope>
    <source>
        <strain evidence="14">ASW11-7</strain>
    </source>
</reference>
<keyword evidence="15" id="KW-1185">Reference proteome</keyword>
<feature type="region of interest" description="Disordered" evidence="10">
    <location>
        <begin position="413"/>
        <end position="432"/>
    </location>
</feature>
<feature type="transmembrane region" description="Helical" evidence="11">
    <location>
        <begin position="318"/>
        <end position="341"/>
    </location>
</feature>
<dbReference type="InterPro" id="IPR004090">
    <property type="entry name" value="Chemotax_Me-accpt_rcpt"/>
</dbReference>
<dbReference type="Pfam" id="PF02743">
    <property type="entry name" value="dCache_1"/>
    <property type="match status" value="1"/>
</dbReference>
<dbReference type="Gene3D" id="1.10.287.950">
    <property type="entry name" value="Methyl-accepting chemotaxis protein"/>
    <property type="match status" value="1"/>
</dbReference>
<protein>
    <submittedName>
        <fullName evidence="14">Methyl-accepting chemotaxis protein</fullName>
    </submittedName>
</protein>
<evidence type="ECO:0000256" key="4">
    <source>
        <dbReference type="ARBA" id="ARBA00022692"/>
    </source>
</evidence>
<dbReference type="PANTHER" id="PTHR32089">
    <property type="entry name" value="METHYL-ACCEPTING CHEMOTAXIS PROTEIN MCPB"/>
    <property type="match status" value="1"/>
</dbReference>
<evidence type="ECO:0000256" key="5">
    <source>
        <dbReference type="ARBA" id="ARBA00022989"/>
    </source>
</evidence>
<feature type="domain" description="HAMP" evidence="13">
    <location>
        <begin position="342"/>
        <end position="396"/>
    </location>
</feature>
<evidence type="ECO:0000256" key="3">
    <source>
        <dbReference type="ARBA" id="ARBA00022500"/>
    </source>
</evidence>
<dbReference type="InterPro" id="IPR033479">
    <property type="entry name" value="dCache_1"/>
</dbReference>
<evidence type="ECO:0000256" key="6">
    <source>
        <dbReference type="ARBA" id="ARBA00023136"/>
    </source>
</evidence>
<evidence type="ECO:0000313" key="15">
    <source>
        <dbReference type="Proteomes" id="UP001142810"/>
    </source>
</evidence>
<keyword evidence="4 11" id="KW-0812">Transmembrane</keyword>
<evidence type="ECO:0000259" key="13">
    <source>
        <dbReference type="PROSITE" id="PS50885"/>
    </source>
</evidence>
<proteinExistence type="inferred from homology"/>
<dbReference type="Pfam" id="PF00015">
    <property type="entry name" value="MCPsignal"/>
    <property type="match status" value="1"/>
</dbReference>
<evidence type="ECO:0000256" key="8">
    <source>
        <dbReference type="ARBA" id="ARBA00029447"/>
    </source>
</evidence>
<evidence type="ECO:0000256" key="2">
    <source>
        <dbReference type="ARBA" id="ARBA00022475"/>
    </source>
</evidence>
<dbReference type="CDD" id="cd11386">
    <property type="entry name" value="MCP_signal"/>
    <property type="match status" value="1"/>
</dbReference>
<comment type="subcellular location">
    <subcellularLocation>
        <location evidence="1">Cell membrane</location>
        <topology evidence="1">Multi-pass membrane protein</topology>
    </subcellularLocation>
</comment>
<keyword evidence="7 9" id="KW-0807">Transducer</keyword>
<comment type="similarity">
    <text evidence="8">Belongs to the methyl-accepting chemotaxis (MCP) protein family.</text>
</comment>
<feature type="compositionally biased region" description="Polar residues" evidence="10">
    <location>
        <begin position="413"/>
        <end position="423"/>
    </location>
</feature>
<dbReference type="PANTHER" id="PTHR32089:SF119">
    <property type="entry name" value="METHYL-ACCEPTING CHEMOTAXIS PROTEIN CTPL"/>
    <property type="match status" value="1"/>
</dbReference>
<evidence type="ECO:0000256" key="9">
    <source>
        <dbReference type="PROSITE-ProRule" id="PRU00284"/>
    </source>
</evidence>
<feature type="region of interest" description="Disordered" evidence="10">
    <location>
        <begin position="448"/>
        <end position="472"/>
    </location>
</feature>
<keyword evidence="6 11" id="KW-0472">Membrane</keyword>
<dbReference type="Proteomes" id="UP001142810">
    <property type="component" value="Unassembled WGS sequence"/>
</dbReference>
<evidence type="ECO:0000256" key="7">
    <source>
        <dbReference type="ARBA" id="ARBA00023224"/>
    </source>
</evidence>
<gene>
    <name evidence="14" type="ORF">OPS25_03920</name>
</gene>
<dbReference type="CDD" id="cd06225">
    <property type="entry name" value="HAMP"/>
    <property type="match status" value="1"/>
</dbReference>
<organism evidence="14 15">
    <name type="scientific">Alteromonas aquimaris</name>
    <dbReference type="NCBI Taxonomy" id="2998417"/>
    <lineage>
        <taxon>Bacteria</taxon>
        <taxon>Pseudomonadati</taxon>
        <taxon>Pseudomonadota</taxon>
        <taxon>Gammaproteobacteria</taxon>
        <taxon>Alteromonadales</taxon>
        <taxon>Alteromonadaceae</taxon>
        <taxon>Alteromonas/Salinimonas group</taxon>
        <taxon>Alteromonas</taxon>
    </lineage>
</organism>